<dbReference type="NCBIfam" id="TIGR03514">
    <property type="entry name" value="GldB_lipo"/>
    <property type="match status" value="1"/>
</dbReference>
<dbReference type="Proteomes" id="UP001203607">
    <property type="component" value="Unassembled WGS sequence"/>
</dbReference>
<keyword evidence="1" id="KW-0449">Lipoprotein</keyword>
<evidence type="ECO:0000313" key="1">
    <source>
        <dbReference type="EMBL" id="MCL6275074.1"/>
    </source>
</evidence>
<comment type="caution">
    <text evidence="1">The sequence shown here is derived from an EMBL/GenBank/DDBJ whole genome shotgun (WGS) entry which is preliminary data.</text>
</comment>
<gene>
    <name evidence="1" type="primary">gldB</name>
    <name evidence="1" type="ORF">M3P19_13725</name>
</gene>
<protein>
    <submittedName>
        <fullName evidence="1">Gliding motility lipoprotein GldB</fullName>
    </submittedName>
</protein>
<sequence>MINHLFSLHFFLFRFNKLPLCPVNLNAAVLKVKSLTKYFGLRFLVGCLFLGFSCKQEDKTKLEIEKIPVNLNISRFDREFSQASAENLGELKQQYPYLFPAQFPDSIWLAKLSDTIQIELSEEVEMEFGDFKAEADALTQLFKHIKYYFPQTSVPEVVTITSDVRYNDRVILTDTLLLLGLDCYLGQDHRFYQSIQRYVATGLDKRYIDSDVASAFAKKVIRYPRNRTFLARMVHYGKELYLKDRLLPEAKDADKIGYTDEEMEWALANEEQIWRHFVERELLYSTDSKLDRRFLDPAPFSKFQLELDNESPGRLGRYMGWQIVRAFMKNNDLSLQQMLSVSGDEIFRKSNYKPRK</sequence>
<keyword evidence="2" id="KW-1185">Reference proteome</keyword>
<evidence type="ECO:0000313" key="2">
    <source>
        <dbReference type="Proteomes" id="UP001203607"/>
    </source>
</evidence>
<dbReference type="InterPro" id="IPR019853">
    <property type="entry name" value="GldB-like"/>
</dbReference>
<reference evidence="1 2" key="1">
    <citation type="submission" date="2022-05" db="EMBL/GenBank/DDBJ databases">
        <authorList>
            <person name="Park J.-S."/>
        </authorList>
    </citation>
    <scope>NUCLEOTIDE SEQUENCE [LARGE SCALE GENOMIC DNA]</scope>
    <source>
        <strain evidence="1 2">2012CJ35-5</strain>
    </source>
</reference>
<dbReference type="Pfam" id="PF25594">
    <property type="entry name" value="GldB_lipo"/>
    <property type="match status" value="1"/>
</dbReference>
<name>A0ABT0PUM1_9FLAO</name>
<accession>A0ABT0PUM1</accession>
<dbReference type="RefSeq" id="WP_249658262.1">
    <property type="nucleotide sequence ID" value="NZ_JAMFMA010000003.1"/>
</dbReference>
<proteinExistence type="predicted"/>
<organism evidence="1 2">
    <name type="scientific">Flagellimonas spongiicola</name>
    <dbReference type="NCBI Taxonomy" id="2942208"/>
    <lineage>
        <taxon>Bacteria</taxon>
        <taxon>Pseudomonadati</taxon>
        <taxon>Bacteroidota</taxon>
        <taxon>Flavobacteriia</taxon>
        <taxon>Flavobacteriales</taxon>
        <taxon>Flavobacteriaceae</taxon>
        <taxon>Flagellimonas</taxon>
    </lineage>
</organism>
<dbReference type="EMBL" id="JAMFMA010000003">
    <property type="protein sequence ID" value="MCL6275074.1"/>
    <property type="molecule type" value="Genomic_DNA"/>
</dbReference>